<organism evidence="6">
    <name type="scientific">Hydra vulgaris</name>
    <name type="common">Hydra</name>
    <name type="synonym">Hydra attenuata</name>
    <dbReference type="NCBI Taxonomy" id="6087"/>
    <lineage>
        <taxon>Eukaryota</taxon>
        <taxon>Metazoa</taxon>
        <taxon>Cnidaria</taxon>
        <taxon>Hydrozoa</taxon>
        <taxon>Hydroidolina</taxon>
        <taxon>Anthoathecata</taxon>
        <taxon>Aplanulata</taxon>
        <taxon>Hydridae</taxon>
        <taxon>Hydra</taxon>
    </lineage>
</organism>
<evidence type="ECO:0000256" key="4">
    <source>
        <dbReference type="SAM" id="MobiDB-lite"/>
    </source>
</evidence>
<dbReference type="Gene3D" id="3.30.390.110">
    <property type="match status" value="1"/>
</dbReference>
<evidence type="ECO:0000256" key="2">
    <source>
        <dbReference type="ARBA" id="ARBA00005514"/>
    </source>
</evidence>
<protein>
    <submittedName>
        <fullName evidence="6">Protein MAK16 homolog</fullName>
    </submittedName>
</protein>
<feature type="domain" description="Ribosomal eL28/Mak16" evidence="5">
    <location>
        <begin position="147"/>
        <end position="259"/>
    </location>
</feature>
<keyword evidence="3" id="KW-0539">Nucleus</keyword>
<dbReference type="AlphaFoldDB" id="T2M6P2"/>
<feature type="region of interest" description="Disordered" evidence="4">
    <location>
        <begin position="334"/>
        <end position="427"/>
    </location>
</feature>
<reference evidence="6" key="1">
    <citation type="journal article" date="2013" name="Genome Biol. Evol.">
        <title>Punctuated emergences of genetic and phenotypic innovations in eumetazoan, bilaterian, euteleostome, and hominidae ancestors.</title>
        <authorList>
            <person name="Wenger Y."/>
            <person name="Galliot B."/>
        </authorList>
    </citation>
    <scope>NUCLEOTIDE SEQUENCE</scope>
    <source>
        <tissue evidence="6">Whole animals</tissue>
    </source>
</reference>
<comment type="subcellular location">
    <subcellularLocation>
        <location evidence="1">Nucleus</location>
    </subcellularLocation>
</comment>
<dbReference type="PANTHER" id="PTHR23405:SF4">
    <property type="entry name" value="PROTEIN MAK16 HOMOLOG"/>
    <property type="match status" value="1"/>
</dbReference>
<name>T2M6P2_HYDVU</name>
<dbReference type="FunFam" id="3.30.390.110:FF:000001">
    <property type="entry name" value="Protein MAK16 homolog"/>
    <property type="match status" value="1"/>
</dbReference>
<dbReference type="OrthoDB" id="10251342at2759"/>
<dbReference type="GO" id="GO:0000470">
    <property type="term" value="P:maturation of LSU-rRNA"/>
    <property type="evidence" value="ECO:0007669"/>
    <property type="project" value="TreeGrafter"/>
</dbReference>
<dbReference type="PANTHER" id="PTHR23405">
    <property type="entry name" value="MAINTENANCE OF KILLER 16 MAK16 PROTEIN-RELATED"/>
    <property type="match status" value="1"/>
</dbReference>
<proteinExistence type="evidence at transcript level"/>
<dbReference type="InterPro" id="IPR029004">
    <property type="entry name" value="Ribosomal_eL28/Mak16"/>
</dbReference>
<dbReference type="GO" id="GO:0005730">
    <property type="term" value="C:nucleolus"/>
    <property type="evidence" value="ECO:0007669"/>
    <property type="project" value="TreeGrafter"/>
</dbReference>
<dbReference type="GO" id="GO:0000460">
    <property type="term" value="P:maturation of 5.8S rRNA"/>
    <property type="evidence" value="ECO:0007669"/>
    <property type="project" value="TreeGrafter"/>
</dbReference>
<evidence type="ECO:0000259" key="5">
    <source>
        <dbReference type="Pfam" id="PF01778"/>
    </source>
</evidence>
<feature type="non-terminal residue" evidence="6">
    <location>
        <position position="1"/>
    </location>
</feature>
<dbReference type="GO" id="GO:0030687">
    <property type="term" value="C:preribosome, large subunit precursor"/>
    <property type="evidence" value="ECO:0007669"/>
    <property type="project" value="TreeGrafter"/>
</dbReference>
<feature type="compositionally biased region" description="Acidic residues" evidence="4">
    <location>
        <begin position="341"/>
        <end position="395"/>
    </location>
</feature>
<dbReference type="EMBL" id="HAAD01001338">
    <property type="protein sequence ID" value="CDG67570.1"/>
    <property type="molecule type" value="mRNA"/>
</dbReference>
<dbReference type="Pfam" id="PF04874">
    <property type="entry name" value="Mak16"/>
    <property type="match status" value="1"/>
</dbReference>
<comment type="similarity">
    <text evidence="2">Belongs to the MAK16 family.</text>
</comment>
<dbReference type="InterPro" id="IPR006958">
    <property type="entry name" value="Mak16"/>
</dbReference>
<gene>
    <name evidence="6" type="primary">MAK16</name>
</gene>
<dbReference type="Pfam" id="PF01778">
    <property type="entry name" value="Ribosomal_L28e"/>
    <property type="match status" value="1"/>
</dbReference>
<evidence type="ECO:0000256" key="1">
    <source>
        <dbReference type="ARBA" id="ARBA00004123"/>
    </source>
</evidence>
<evidence type="ECO:0000256" key="3">
    <source>
        <dbReference type="ARBA" id="ARBA00023242"/>
    </source>
</evidence>
<evidence type="ECO:0000313" key="6">
    <source>
        <dbReference type="EMBL" id="CDG67570.1"/>
    </source>
</evidence>
<accession>T2M6P2</accession>
<sequence length="427" mass="49940">MIMDENLLSSLDVVMIRQKSRKNLSKSLKETYKTDKPLFGHWDGKLLEDIVGNKVVDRLLVLISGSGDDQLLGVSKLDHGTGKDIANAVHQLVIELNLTDNVKDMCFDKTSSNTGQKKEAYILLEQNIEKDLLCQKLKSSNMQHDEVIWQLINRGFCSFKVKTQTTTLCKNEYNVSGLCNRQSCPLANSRYATIREKEGVCYLYMKTIERAHTPSKLWEKIKLARNYESAMEQIDKNLIYWPSYIIHKCKQRFTRITQYLIRMRKLRLKTQKKLVTVNKKIERREKTREKKALVAAQIEKNIEKELLERLKKGTYGDIYNFPETAFDKVLEDQEIESDHGENEDEEEVEEDGEDIPEFVADDEIEETDNEMEDYDYSAEEEEEEDEGEEEEEEEEPVARSSVKKRRKHIEIEYETESEPKKRVKNVK</sequence>